<gene>
    <name evidence="6" type="primary">glbO</name>
    <name evidence="6" type="ORF">V22_31670</name>
</gene>
<dbReference type="Proteomes" id="UP000319976">
    <property type="component" value="Chromosome"/>
</dbReference>
<dbReference type="EMBL" id="CP036316">
    <property type="protein sequence ID" value="QDT65904.1"/>
    <property type="molecule type" value="Genomic_DNA"/>
</dbReference>
<dbReference type="KEGG" id="chya:V22_31670"/>
<protein>
    <submittedName>
        <fullName evidence="6">Group 2 truncated hemoglobin GlbO</fullName>
    </submittedName>
</protein>
<dbReference type="RefSeq" id="WP_145264578.1">
    <property type="nucleotide sequence ID" value="NZ_CP036316.1"/>
</dbReference>
<dbReference type="PANTHER" id="PTHR47366">
    <property type="entry name" value="TWO-ON-TWO HEMOGLOBIN-3"/>
    <property type="match status" value="1"/>
</dbReference>
<accession>A0A517TC09</accession>
<dbReference type="AlphaFoldDB" id="A0A517TC09"/>
<dbReference type="InterPro" id="IPR012292">
    <property type="entry name" value="Globin/Proto"/>
</dbReference>
<dbReference type="InterPro" id="IPR001486">
    <property type="entry name" value="Hemoglobin_trunc"/>
</dbReference>
<evidence type="ECO:0000313" key="7">
    <source>
        <dbReference type="Proteomes" id="UP000319976"/>
    </source>
</evidence>
<dbReference type="InterPro" id="IPR009050">
    <property type="entry name" value="Globin-like_sf"/>
</dbReference>
<evidence type="ECO:0000256" key="4">
    <source>
        <dbReference type="ARBA" id="ARBA00023004"/>
    </source>
</evidence>
<dbReference type="OrthoDB" id="9790913at2"/>
<evidence type="ECO:0000256" key="1">
    <source>
        <dbReference type="ARBA" id="ARBA00022448"/>
    </source>
</evidence>
<dbReference type="GO" id="GO:0019825">
    <property type="term" value="F:oxygen binding"/>
    <property type="evidence" value="ECO:0007669"/>
    <property type="project" value="InterPro"/>
</dbReference>
<evidence type="ECO:0000256" key="2">
    <source>
        <dbReference type="ARBA" id="ARBA00022617"/>
    </source>
</evidence>
<evidence type="ECO:0000256" key="5">
    <source>
        <dbReference type="ARBA" id="ARBA00034496"/>
    </source>
</evidence>
<dbReference type="SUPFAM" id="SSF46458">
    <property type="entry name" value="Globin-like"/>
    <property type="match status" value="1"/>
</dbReference>
<organism evidence="6 7">
    <name type="scientific">Calycomorphotria hydatis</name>
    <dbReference type="NCBI Taxonomy" id="2528027"/>
    <lineage>
        <taxon>Bacteria</taxon>
        <taxon>Pseudomonadati</taxon>
        <taxon>Planctomycetota</taxon>
        <taxon>Planctomycetia</taxon>
        <taxon>Planctomycetales</taxon>
        <taxon>Planctomycetaceae</taxon>
        <taxon>Calycomorphotria</taxon>
    </lineage>
</organism>
<keyword evidence="2" id="KW-0349">Heme</keyword>
<keyword evidence="3" id="KW-0479">Metal-binding</keyword>
<dbReference type="InterPro" id="IPR044203">
    <property type="entry name" value="GlbO/GLB3-like"/>
</dbReference>
<sequence>MSANSGNTPQNVDPVAGISAAVGEAAISNLVAAFYRRVATDDLLRPMYPEEDLNAAEVRLREFLIYRCGGPDDYLKHRGHPRLRARHMPFVIDQQARDRWVSLMDAAFEEVQLPEPHGSQLKTFLQGTATFLINRQ</sequence>
<reference evidence="6 7" key="1">
    <citation type="submission" date="2019-02" db="EMBL/GenBank/DDBJ databases">
        <title>Deep-cultivation of Planctomycetes and their phenomic and genomic characterization uncovers novel biology.</title>
        <authorList>
            <person name="Wiegand S."/>
            <person name="Jogler M."/>
            <person name="Boedeker C."/>
            <person name="Pinto D."/>
            <person name="Vollmers J."/>
            <person name="Rivas-Marin E."/>
            <person name="Kohn T."/>
            <person name="Peeters S.H."/>
            <person name="Heuer A."/>
            <person name="Rast P."/>
            <person name="Oberbeckmann S."/>
            <person name="Bunk B."/>
            <person name="Jeske O."/>
            <person name="Meyerdierks A."/>
            <person name="Storesund J.E."/>
            <person name="Kallscheuer N."/>
            <person name="Luecker S."/>
            <person name="Lage O.M."/>
            <person name="Pohl T."/>
            <person name="Merkel B.J."/>
            <person name="Hornburger P."/>
            <person name="Mueller R.-W."/>
            <person name="Bruemmer F."/>
            <person name="Labrenz M."/>
            <person name="Spormann A.M."/>
            <person name="Op den Camp H."/>
            <person name="Overmann J."/>
            <person name="Amann R."/>
            <person name="Jetten M.S.M."/>
            <person name="Mascher T."/>
            <person name="Medema M.H."/>
            <person name="Devos D.P."/>
            <person name="Kaster A.-K."/>
            <person name="Ovreas L."/>
            <person name="Rohde M."/>
            <person name="Galperin M.Y."/>
            <person name="Jogler C."/>
        </authorList>
    </citation>
    <scope>NUCLEOTIDE SEQUENCE [LARGE SCALE GENOMIC DNA]</scope>
    <source>
        <strain evidence="6 7">V22</strain>
    </source>
</reference>
<name>A0A517TC09_9PLAN</name>
<dbReference type="Gene3D" id="1.10.490.10">
    <property type="entry name" value="Globins"/>
    <property type="match status" value="1"/>
</dbReference>
<dbReference type="GO" id="GO:0020037">
    <property type="term" value="F:heme binding"/>
    <property type="evidence" value="ECO:0007669"/>
    <property type="project" value="InterPro"/>
</dbReference>
<evidence type="ECO:0000256" key="3">
    <source>
        <dbReference type="ARBA" id="ARBA00022723"/>
    </source>
</evidence>
<keyword evidence="7" id="KW-1185">Reference proteome</keyword>
<proteinExistence type="inferred from homology"/>
<dbReference type="Pfam" id="PF01152">
    <property type="entry name" value="Bac_globin"/>
    <property type="match status" value="1"/>
</dbReference>
<dbReference type="GO" id="GO:0046872">
    <property type="term" value="F:metal ion binding"/>
    <property type="evidence" value="ECO:0007669"/>
    <property type="project" value="UniProtKB-KW"/>
</dbReference>
<keyword evidence="1" id="KW-0813">Transport</keyword>
<comment type="similarity">
    <text evidence="5">Belongs to the truncated hemoglobin family. Group II subfamily.</text>
</comment>
<keyword evidence="4" id="KW-0408">Iron</keyword>
<dbReference type="GO" id="GO:0005344">
    <property type="term" value="F:oxygen carrier activity"/>
    <property type="evidence" value="ECO:0007669"/>
    <property type="project" value="InterPro"/>
</dbReference>
<dbReference type="PANTHER" id="PTHR47366:SF1">
    <property type="entry name" value="TWO-ON-TWO HEMOGLOBIN-3"/>
    <property type="match status" value="1"/>
</dbReference>
<evidence type="ECO:0000313" key="6">
    <source>
        <dbReference type="EMBL" id="QDT65904.1"/>
    </source>
</evidence>